<evidence type="ECO:0000259" key="8">
    <source>
        <dbReference type="SMART" id="SM00078"/>
    </source>
</evidence>
<dbReference type="AlphaFoldDB" id="A0AAD4K0A6"/>
<keyword evidence="5" id="KW-1015">Disulfide bond</keyword>
<dbReference type="PRINTS" id="PR00276">
    <property type="entry name" value="INSULINFAMLY"/>
</dbReference>
<dbReference type="SMART" id="SM00078">
    <property type="entry name" value="IlGF"/>
    <property type="match status" value="1"/>
</dbReference>
<sequence>MSLRLGLALLLMVAMSQLLQQVDAKKKLCGDALNDALDMLCAHGFPPRLRRDTDPSPRSPEQALLRKWRLVALRQQLDQLDDDDLDDVDDVDNVDDVPAVIDEGSERRLHRQRRRIINDCCESGCTYETLSEYCA</sequence>
<evidence type="ECO:0000256" key="3">
    <source>
        <dbReference type="ARBA" id="ARBA00022685"/>
    </source>
</evidence>
<name>A0AAD4K0A6_9MUSC</name>
<evidence type="ECO:0000313" key="9">
    <source>
        <dbReference type="EMBL" id="KAH8371214.1"/>
    </source>
</evidence>
<protein>
    <recommendedName>
        <fullName evidence="8">Insulin-like domain-containing protein</fullName>
    </recommendedName>
</protein>
<feature type="chain" id="PRO_5042140069" description="Insulin-like domain-containing protein" evidence="7">
    <location>
        <begin position="25"/>
        <end position="135"/>
    </location>
</feature>
<dbReference type="Proteomes" id="UP001200034">
    <property type="component" value="Unassembled WGS sequence"/>
</dbReference>
<reference evidence="9" key="1">
    <citation type="journal article" date="2021" name="Mol. Ecol. Resour.">
        <title>Phylogenomic analyses of the genus Drosophila reveals genomic signals of climate adaptation.</title>
        <authorList>
            <person name="Li F."/>
            <person name="Rane R.V."/>
            <person name="Luria V."/>
            <person name="Xiong Z."/>
            <person name="Chen J."/>
            <person name="Li Z."/>
            <person name="Catullo R.A."/>
            <person name="Griffin P.C."/>
            <person name="Schiffer M."/>
            <person name="Pearce S."/>
            <person name="Lee S.F."/>
            <person name="McElroy K."/>
            <person name="Stocker A."/>
            <person name="Shirriffs J."/>
            <person name="Cockerell F."/>
            <person name="Coppin C."/>
            <person name="Sgro C.M."/>
            <person name="Karger A."/>
            <person name="Cain J.W."/>
            <person name="Weber J.A."/>
            <person name="Santpere G."/>
            <person name="Kirschner M.W."/>
            <person name="Hoffmann A.A."/>
            <person name="Oakeshott J.G."/>
            <person name="Zhang G."/>
        </authorList>
    </citation>
    <scope>NUCLEOTIDE SEQUENCE</scope>
    <source>
        <strain evidence="9">BGI-SZ-2011g</strain>
    </source>
</reference>
<dbReference type="SUPFAM" id="SSF56994">
    <property type="entry name" value="Insulin-like"/>
    <property type="match status" value="1"/>
</dbReference>
<dbReference type="Pfam" id="PF00049">
    <property type="entry name" value="Insulin"/>
    <property type="match status" value="1"/>
</dbReference>
<keyword evidence="3" id="KW-0165">Cleavage on pair of basic residues</keyword>
<evidence type="ECO:0000256" key="1">
    <source>
        <dbReference type="ARBA" id="ARBA00009034"/>
    </source>
</evidence>
<evidence type="ECO:0000256" key="2">
    <source>
        <dbReference type="ARBA" id="ARBA00011207"/>
    </source>
</evidence>
<evidence type="ECO:0000256" key="7">
    <source>
        <dbReference type="SAM" id="SignalP"/>
    </source>
</evidence>
<dbReference type="PANTHER" id="PTHR13647">
    <property type="entry name" value="INSULIN-LIKE PEPTIDE 2-RELATED"/>
    <property type="match status" value="1"/>
</dbReference>
<evidence type="ECO:0000256" key="5">
    <source>
        <dbReference type="ARBA" id="ARBA00023157"/>
    </source>
</evidence>
<dbReference type="InterPro" id="IPR022352">
    <property type="entry name" value="Ins/IGF/rlx"/>
</dbReference>
<comment type="similarity">
    <text evidence="1 6">Belongs to the insulin family.</text>
</comment>
<dbReference type="Gene3D" id="1.10.100.10">
    <property type="entry name" value="Insulin-like"/>
    <property type="match status" value="1"/>
</dbReference>
<keyword evidence="4 7" id="KW-0732">Signal</keyword>
<dbReference type="EMBL" id="JAJJHW010002585">
    <property type="protein sequence ID" value="KAH8371214.1"/>
    <property type="molecule type" value="Genomic_DNA"/>
</dbReference>
<dbReference type="InterPro" id="IPR036438">
    <property type="entry name" value="Insulin-like_sf"/>
</dbReference>
<feature type="signal peptide" evidence="7">
    <location>
        <begin position="1"/>
        <end position="24"/>
    </location>
</feature>
<dbReference type="InterPro" id="IPR016179">
    <property type="entry name" value="Insulin-like"/>
</dbReference>
<feature type="domain" description="Insulin-like" evidence="8">
    <location>
        <begin position="26"/>
        <end position="134"/>
    </location>
</feature>
<dbReference type="GO" id="GO:0005179">
    <property type="term" value="F:hormone activity"/>
    <property type="evidence" value="ECO:0007669"/>
    <property type="project" value="InterPro"/>
</dbReference>
<comment type="subcellular location">
    <subcellularLocation>
        <location evidence="6">Secreted</location>
    </subcellularLocation>
</comment>
<keyword evidence="6" id="KW-0964">Secreted</keyword>
<dbReference type="PROSITE" id="PS00262">
    <property type="entry name" value="INSULIN"/>
    <property type="match status" value="1"/>
</dbReference>
<organism evidence="9 10">
    <name type="scientific">Drosophila rubida</name>
    <dbReference type="NCBI Taxonomy" id="30044"/>
    <lineage>
        <taxon>Eukaryota</taxon>
        <taxon>Metazoa</taxon>
        <taxon>Ecdysozoa</taxon>
        <taxon>Arthropoda</taxon>
        <taxon>Hexapoda</taxon>
        <taxon>Insecta</taxon>
        <taxon>Pterygota</taxon>
        <taxon>Neoptera</taxon>
        <taxon>Endopterygota</taxon>
        <taxon>Diptera</taxon>
        <taxon>Brachycera</taxon>
        <taxon>Muscomorpha</taxon>
        <taxon>Ephydroidea</taxon>
        <taxon>Drosophilidae</taxon>
        <taxon>Drosophila</taxon>
    </lineage>
</organism>
<accession>A0AAD4K0A6</accession>
<evidence type="ECO:0000256" key="4">
    <source>
        <dbReference type="ARBA" id="ARBA00022729"/>
    </source>
</evidence>
<proteinExistence type="inferred from homology"/>
<gene>
    <name evidence="9" type="ORF">KR093_006641</name>
</gene>
<comment type="caution">
    <text evidence="9">The sequence shown here is derived from an EMBL/GenBank/DDBJ whole genome shotgun (WGS) entry which is preliminary data.</text>
</comment>
<dbReference type="GO" id="GO:0005576">
    <property type="term" value="C:extracellular region"/>
    <property type="evidence" value="ECO:0007669"/>
    <property type="project" value="UniProtKB-SubCell"/>
</dbReference>
<dbReference type="PANTHER" id="PTHR13647:SF4">
    <property type="entry name" value="INSULIN-LIKE PEPTIDE 1-RELATED"/>
    <property type="match status" value="1"/>
</dbReference>
<dbReference type="InterPro" id="IPR022353">
    <property type="entry name" value="Insulin_CS"/>
</dbReference>
<evidence type="ECO:0000256" key="6">
    <source>
        <dbReference type="RuleBase" id="RU000406"/>
    </source>
</evidence>
<comment type="subunit">
    <text evidence="2">Heterodimer of a B chain and an A chain linked by two disulfide bonds.</text>
</comment>
<keyword evidence="10" id="KW-1185">Reference proteome</keyword>
<evidence type="ECO:0000313" key="10">
    <source>
        <dbReference type="Proteomes" id="UP001200034"/>
    </source>
</evidence>